<dbReference type="EMBL" id="CP074133">
    <property type="protein sequence ID" value="QUX24796.1"/>
    <property type="molecule type" value="Genomic_DNA"/>
</dbReference>
<keyword evidence="3" id="KW-1185">Reference proteome</keyword>
<evidence type="ECO:0000313" key="3">
    <source>
        <dbReference type="Proteomes" id="UP000676079"/>
    </source>
</evidence>
<accession>A0ABX8BRP8</accession>
<evidence type="ECO:0000313" key="2">
    <source>
        <dbReference type="EMBL" id="QUX24796.1"/>
    </source>
</evidence>
<organism evidence="2 3">
    <name type="scientific">Nocardiopsis changdeensis</name>
    <dbReference type="NCBI Taxonomy" id="2831969"/>
    <lineage>
        <taxon>Bacteria</taxon>
        <taxon>Bacillati</taxon>
        <taxon>Actinomycetota</taxon>
        <taxon>Actinomycetes</taxon>
        <taxon>Streptosporangiales</taxon>
        <taxon>Nocardiopsidaceae</taxon>
        <taxon>Nocardiopsis</taxon>
    </lineage>
</organism>
<keyword evidence="1" id="KW-1133">Transmembrane helix</keyword>
<name>A0ABX8BRP8_9ACTN</name>
<feature type="transmembrane region" description="Helical" evidence="1">
    <location>
        <begin position="173"/>
        <end position="199"/>
    </location>
</feature>
<proteinExistence type="predicted"/>
<protein>
    <submittedName>
        <fullName evidence="2">Stage II sporulation protein M</fullName>
    </submittedName>
</protein>
<feature type="transmembrane region" description="Helical" evidence="1">
    <location>
        <begin position="134"/>
        <end position="152"/>
    </location>
</feature>
<dbReference type="Proteomes" id="UP000676079">
    <property type="component" value="Chromosome"/>
</dbReference>
<feature type="transmembrane region" description="Helical" evidence="1">
    <location>
        <begin position="95"/>
        <end position="114"/>
    </location>
</feature>
<sequence>MRHLREPFRIIRANLGAYLAMNAVMFGLFFAGVAAALAFPDLHAAQITSMEQDGTADLVGELLGNVWLFGLTILAVNVLTVAVATILLPSMIVPFAGIVLFAYRAFGFGLSLAPVDATAAKILIPHSLTILIEFQAYVLVMLGAYLLGRAWLRPASVGADTRRQGYLRGLGQLGRLLPPALALFVIGAAYEAFEIIYLVPPLLLG</sequence>
<keyword evidence="1" id="KW-0472">Membrane</keyword>
<reference evidence="2 3" key="1">
    <citation type="submission" date="2021-05" db="EMBL/GenBank/DDBJ databases">
        <title>Direct Submission.</title>
        <authorList>
            <person name="Li K."/>
            <person name="Gao J."/>
        </authorList>
    </citation>
    <scope>NUCLEOTIDE SEQUENCE [LARGE SCALE GENOMIC DNA]</scope>
    <source>
        <strain evidence="2 3">Mg02</strain>
    </source>
</reference>
<keyword evidence="1" id="KW-0812">Transmembrane</keyword>
<dbReference type="RefSeq" id="WP_220560250.1">
    <property type="nucleotide sequence ID" value="NZ_CP074133.1"/>
</dbReference>
<evidence type="ECO:0000256" key="1">
    <source>
        <dbReference type="SAM" id="Phobius"/>
    </source>
</evidence>
<gene>
    <name evidence="2" type="ORF">KGD84_11345</name>
</gene>
<feature type="transmembrane region" description="Helical" evidence="1">
    <location>
        <begin position="68"/>
        <end position="88"/>
    </location>
</feature>